<proteinExistence type="predicted"/>
<protein>
    <submittedName>
        <fullName evidence="3">Uncharacterized protein</fullName>
    </submittedName>
</protein>
<reference evidence="3" key="1">
    <citation type="submission" date="2022-03" db="EMBL/GenBank/DDBJ databases">
        <authorList>
            <person name="Sayadi A."/>
        </authorList>
    </citation>
    <scope>NUCLEOTIDE SEQUENCE</scope>
</reference>
<comment type="caution">
    <text evidence="3">The sequence shown here is derived from an EMBL/GenBank/DDBJ whole genome shotgun (WGS) entry which is preliminary data.</text>
</comment>
<keyword evidence="4" id="KW-1185">Reference proteome</keyword>
<keyword evidence="1" id="KW-0175">Coiled coil</keyword>
<gene>
    <name evidence="3" type="ORF">ACAOBT_LOCUS16873</name>
</gene>
<dbReference type="EMBL" id="CAKOFQ010006986">
    <property type="protein sequence ID" value="CAH1985768.1"/>
    <property type="molecule type" value="Genomic_DNA"/>
</dbReference>
<evidence type="ECO:0000256" key="1">
    <source>
        <dbReference type="SAM" id="Coils"/>
    </source>
</evidence>
<feature type="coiled-coil region" evidence="1">
    <location>
        <begin position="464"/>
        <end position="491"/>
    </location>
</feature>
<dbReference type="OrthoDB" id="6022258at2759"/>
<evidence type="ECO:0000313" key="4">
    <source>
        <dbReference type="Proteomes" id="UP001152888"/>
    </source>
</evidence>
<feature type="chain" id="PRO_5040248763" evidence="2">
    <location>
        <begin position="20"/>
        <end position="1898"/>
    </location>
</feature>
<accession>A0A9P0PJ29</accession>
<sequence length="1898" mass="214455">MYEICMFIFVLSTTHISYGSDQVWTSFQRNVQKSNREELIVTKVEAEENFIFNSTVKQWKSIVSGPTCYSVGFAGSNITILVSILNSTLNGFSIHNFSIDLGRTPTNIELLSIRINGRAEAAVIASFSTSPQLVWSWIKNNSASSFWSWNTENKKVNTMKVFKIGGQHTISFIYQDGNETRLSLYGFNLTRNGIEPNRWFIHSTILIEPANSIAFNQFRNEYYISVPQTKSNLVQVFKFSNNILHPYKRIPSNNVKSVTSFEIVFRSFIAVDGQSAGILEFLERDVIRWNVSNSNLNGIHYWLPVPVDTLRDEVILFAEREVDHGSHKSFDIEIITYNGVKFEEHEDVQCHHFGEKTNRLVCLSGIEGMVGSSYIVLGDIMGLIVPRPQEKKVLLFFVNTAIRKIDNPKIKDLEYYKKLRKELEKIINESEFHLAEVKKYKSVQENRSKLRYANVRESIEPKNISNYSKILQELSREVEAVASKVKELIDRENRTHYESITINGSAVFQGPATFSEAELEIVNDEPANNLLQDIVRKDNISEPLSNKTFTNLEASEVNFQKVNDVEATEIIYLNDTAPTINGNLIFEEPVETENIVSALRGNSSEGGEEGSRIISNRTLHFPANITVDFINGVNFTEFTRGLCLVNAECYIPGTVIINGNISSTNAEIFQLNGLKFPDEYMFDGDGTQAKITGHKTFVNTLTANEVSVVEKIDGVNPKEIITLSTNQHIPTKLTFQSLHVTEKLNVTGRILDEHGHTFAQKPTLQHSNILQANVNFKDLEVDGKIIVGEHFNGKSFKGILEDIVYQDKPKATISALKKFPQPIRVLNRLNITTYSINDVNLPSLVTKDKQQALKMNRLNGEVTIRNLHLLGDYNGINVTKLEKELVMLTGDQYVGSTLIFMDELEVNDFKIEKLNDVLPEEYFYTTDNNTIHANMEFDDVLVKNLVVNKNVEGISSSDGLFDGLDGKYLSITKNQSIDSNYFIGLSNVEDMVVDAVNDISSNFSSQSKLLEVIKQALNQSTLRVKDLHFEESVTVNIVNNRTINNFTNNLLQLLKNEASNLTVEGNVFLDDIDIDRFGNTNWSSLVANLIFKNNTNFSVKDTKTFTKELSIEKLIQTEKLNNVFLDNILTKQGEQVLKGDILMKGNVSFMDLELQDDQGVFSKLLVENGTFVITGDMVFSRMPHIKNLTFDGSINGKDLEKEIRNMYSIDNATDINLMVIFERPVNISGNVHVTNSLNNISLSDALSKIVIIGEDTSISGVAVFTHPVLINESLIIERNLITHQLSGFILDDWRDRAILLNRGYLPGNYVFEEVIVKDNLITKKVNNMSMEKIIPLVSNQSIAELHFENVLLINDITAVNTVNGRNLSEEFANSFMLDGDQYVPSMIFANNVLIRKNLNTSLLNNKPAKKVVTINTDQELTANYDFKAKITIQGDLNVHGLLNGIDTKKWRDNLLKVSGVTKQKINRSLDVTENVTFEENVDGDGLIAGLDLVELVEKVDEIKLKKLEVDRGVIDDYNNICTDIKYLSGMTASQIYKFKYFEMWEEMVFGYFIRHTFYFEFNNSRYLLVNEDNCKSHIFVFGNDVFVPVTTTETGDISQTIAVRDGDKALYLITNNQKPNKPGKCSNSGTNAWVFEDRKLELMFKMEDMLLLQDSLIPNTFYGLDQNGVSELVIRPSLRSYLPVRKWIFSSENAKFLPRGMQTGLTLYNEKKLIQLNRINTPQEMSDDNDLQTVLRGTLHEIPNKLTTKQMNGTVIVTTVGTRASKETLLVTTEKDDRGTDFINVFSNPIEGDLFQRIPVNKPSSILSLDFGQGQTLLVVLEDEGVLKVYEYKGIEGFKLSNSAEVSGSQLFSMSLPLSPQRKTTKVIGVVDGNKIKIIRSVMVGARYIDEEKCHLNL</sequence>
<evidence type="ECO:0000256" key="2">
    <source>
        <dbReference type="SAM" id="SignalP"/>
    </source>
</evidence>
<feature type="signal peptide" evidence="2">
    <location>
        <begin position="1"/>
        <end position="19"/>
    </location>
</feature>
<name>A0A9P0PJ29_ACAOB</name>
<keyword evidence="2" id="KW-0732">Signal</keyword>
<dbReference type="Proteomes" id="UP001152888">
    <property type="component" value="Unassembled WGS sequence"/>
</dbReference>
<evidence type="ECO:0000313" key="3">
    <source>
        <dbReference type="EMBL" id="CAH1985768.1"/>
    </source>
</evidence>
<organism evidence="3 4">
    <name type="scientific">Acanthoscelides obtectus</name>
    <name type="common">Bean weevil</name>
    <name type="synonym">Bruchus obtectus</name>
    <dbReference type="NCBI Taxonomy" id="200917"/>
    <lineage>
        <taxon>Eukaryota</taxon>
        <taxon>Metazoa</taxon>
        <taxon>Ecdysozoa</taxon>
        <taxon>Arthropoda</taxon>
        <taxon>Hexapoda</taxon>
        <taxon>Insecta</taxon>
        <taxon>Pterygota</taxon>
        <taxon>Neoptera</taxon>
        <taxon>Endopterygota</taxon>
        <taxon>Coleoptera</taxon>
        <taxon>Polyphaga</taxon>
        <taxon>Cucujiformia</taxon>
        <taxon>Chrysomeloidea</taxon>
        <taxon>Chrysomelidae</taxon>
        <taxon>Bruchinae</taxon>
        <taxon>Bruchini</taxon>
        <taxon>Acanthoscelides</taxon>
    </lineage>
</organism>